<evidence type="ECO:0000313" key="5">
    <source>
        <dbReference type="Proteomes" id="UP000321773"/>
    </source>
</evidence>
<dbReference type="SUPFAM" id="SSF52540">
    <property type="entry name" value="P-loop containing nucleoside triphosphate hydrolases"/>
    <property type="match status" value="1"/>
</dbReference>
<evidence type="ECO:0000313" key="3">
    <source>
        <dbReference type="EMBL" id="SFS74189.1"/>
    </source>
</evidence>
<feature type="coiled-coil region" evidence="1">
    <location>
        <begin position="265"/>
        <end position="300"/>
    </location>
</feature>
<dbReference type="InterPro" id="IPR027417">
    <property type="entry name" value="P-loop_NTPase"/>
</dbReference>
<accession>A0A1I6SB48</accession>
<organism evidence="3 4">
    <name type="scientific">Halolactibacillus miurensis</name>
    <dbReference type="NCBI Taxonomy" id="306541"/>
    <lineage>
        <taxon>Bacteria</taxon>
        <taxon>Bacillati</taxon>
        <taxon>Bacillota</taxon>
        <taxon>Bacilli</taxon>
        <taxon>Bacillales</taxon>
        <taxon>Bacillaceae</taxon>
        <taxon>Halolactibacillus</taxon>
    </lineage>
</organism>
<evidence type="ECO:0000313" key="2">
    <source>
        <dbReference type="EMBL" id="GEM03982.1"/>
    </source>
</evidence>
<dbReference type="STRING" id="306541.SAMN05421668_10852"/>
<dbReference type="AlphaFoldDB" id="A0A1I6SB48"/>
<dbReference type="EMBL" id="FPAI01000008">
    <property type="protein sequence ID" value="SFS74189.1"/>
    <property type="molecule type" value="Genomic_DNA"/>
</dbReference>
<dbReference type="OrthoDB" id="9781752at2"/>
<evidence type="ECO:0000313" key="4">
    <source>
        <dbReference type="Proteomes" id="UP000199139"/>
    </source>
</evidence>
<gene>
    <name evidence="2" type="ORF">HMI01_09700</name>
    <name evidence="3" type="ORF">SAMN05421668_10852</name>
</gene>
<dbReference type="Proteomes" id="UP000199139">
    <property type="component" value="Unassembled WGS sequence"/>
</dbReference>
<dbReference type="EMBL" id="BJWJ01000007">
    <property type="protein sequence ID" value="GEM03982.1"/>
    <property type="molecule type" value="Genomic_DNA"/>
</dbReference>
<sequence>MSSLIYFHAAETAKGRRDFLSSQLQGIDKIVEINEPTRYEASRMLDEILHAWEKESSIPDTIECLLDPLNPRLKVAIINRTKRCACVTPVRVINENIRASYYQALQSGLVLHDDLEAIYQQATDFNLLNQFVTTFIAEHIPPRTDLEKSGQPITFHRFLGSTTAYGTIDFIPKLTENVSRRYFIKGRAGTGKSTALKKVAQAARSEGYQTEVYHCGFDPDSLDMVIIRELDLAIFDSTLPHEHFPTREGDELIDLYGTFIKNTIDDDYASEIAELNNKINEETKKAIKLLQQDEQQKKQQEDLPKNIVIAFNDRLKEYVKKLNE</sequence>
<keyword evidence="5" id="KW-1185">Reference proteome</keyword>
<evidence type="ECO:0000256" key="1">
    <source>
        <dbReference type="SAM" id="Coils"/>
    </source>
</evidence>
<dbReference type="Proteomes" id="UP000321773">
    <property type="component" value="Unassembled WGS sequence"/>
</dbReference>
<name>A0A1I6SB48_9BACI</name>
<keyword evidence="1" id="KW-0175">Coiled coil</keyword>
<protein>
    <submittedName>
        <fullName evidence="3">Uncharacterized protein</fullName>
    </submittedName>
</protein>
<dbReference type="RefSeq" id="WP_089853730.1">
    <property type="nucleotide sequence ID" value="NZ_BJWJ01000007.1"/>
</dbReference>
<reference evidence="2 5" key="2">
    <citation type="submission" date="2019-07" db="EMBL/GenBank/DDBJ databases">
        <title>Whole genome shotgun sequence of Halolactibacillus miurensis NBRC 100873.</title>
        <authorList>
            <person name="Hosoyama A."/>
            <person name="Uohara A."/>
            <person name="Ohji S."/>
            <person name="Ichikawa N."/>
        </authorList>
    </citation>
    <scope>NUCLEOTIDE SEQUENCE [LARGE SCALE GENOMIC DNA]</scope>
    <source>
        <strain evidence="2 5">NBRC 100873</strain>
    </source>
</reference>
<proteinExistence type="predicted"/>
<reference evidence="3 4" key="1">
    <citation type="submission" date="2016-10" db="EMBL/GenBank/DDBJ databases">
        <authorList>
            <person name="de Groot N.N."/>
        </authorList>
    </citation>
    <scope>NUCLEOTIDE SEQUENCE [LARGE SCALE GENOMIC DNA]</scope>
    <source>
        <strain evidence="3 4">DSM 17074</strain>
    </source>
</reference>